<dbReference type="RefSeq" id="WP_210229048.1">
    <property type="nucleotide sequence ID" value="NZ_CP076022.1"/>
</dbReference>
<dbReference type="AlphaFoldDB" id="A0A975M2L6"/>
<feature type="region of interest" description="Disordered" evidence="1">
    <location>
        <begin position="578"/>
        <end position="603"/>
    </location>
</feature>
<dbReference type="Proteomes" id="UP000676885">
    <property type="component" value="Chromosome"/>
</dbReference>
<feature type="transmembrane region" description="Helical" evidence="2">
    <location>
        <begin position="519"/>
        <end position="539"/>
    </location>
</feature>
<keyword evidence="2" id="KW-1133">Transmembrane helix</keyword>
<sequence>MRTSRIIMLVVGSLLILIGLGLAAGAAALGVLNANQGEDRFLSVPDERYEVDGHALTLPDIDVDDGVSGEDAYGTLQVSGESAGTGGELFIGIGPRIAVERYLLDVAHSELQDVTFNPFRAYYQDLEGTAEPAPPGQQDFWAASASGSGEQSVEWNLEEGDWTVVVMNADGSRPVAADLQMGVRSDLLGPLTWTLLISSIVLLIAGIGLAVAGAAGLRRRDAAAGVGGGQGGQPGGSAGGYSGAGGYAAAGQGPGTGPPAAAGQAAGRAPQTYGQMQDAYGRQQQQGVPGAGGTGSGAAGGVTAAAGATAAGIAGAGGYRGGSRGGTAVGVRDPGLSGPRYPARLYGELDPGLSRWMWLVKWFLAIPHYVVLFFLWIAFFVATVIAGIVILFTGRYPRGLFDFNVGVIRWSWRVTFYATRVLGTDRYPPFTLETTDYPADFSVDYPRELSRWLVLVKWWLLVIPQALVVSAITESATVVYRFWGPGAGGASAGGWNQVWDDDGMFSGSRWGQQWPAVTVWEGLSLLSLLVLIAVIILLFTGRYPRQLFDLVMGLNRWTYRVLAYGALMRDEYPPFRLDQGPTDRRDEAAGLGRPVPGPGAGTG</sequence>
<dbReference type="KEGG" id="ajg:KKR91_09665"/>
<keyword evidence="2" id="KW-0472">Membrane</keyword>
<keyword evidence="4" id="KW-1185">Reference proteome</keyword>
<feature type="compositionally biased region" description="Low complexity" evidence="1">
    <location>
        <begin position="258"/>
        <end position="272"/>
    </location>
</feature>
<feature type="region of interest" description="Disordered" evidence="1">
    <location>
        <begin position="252"/>
        <end position="294"/>
    </location>
</feature>
<proteinExistence type="predicted"/>
<feature type="transmembrane region" description="Helical" evidence="2">
    <location>
        <begin position="191"/>
        <end position="212"/>
    </location>
</feature>
<organism evidence="3 4">
    <name type="scientific">Arthrobacter jiangjiafuii</name>
    <dbReference type="NCBI Taxonomy" id="2817475"/>
    <lineage>
        <taxon>Bacteria</taxon>
        <taxon>Bacillati</taxon>
        <taxon>Actinomycetota</taxon>
        <taxon>Actinomycetes</taxon>
        <taxon>Micrococcales</taxon>
        <taxon>Micrococcaceae</taxon>
        <taxon>Arthrobacter</taxon>
    </lineage>
</organism>
<dbReference type="Pfam" id="PF14333">
    <property type="entry name" value="DUF4389"/>
    <property type="match status" value="2"/>
</dbReference>
<feature type="transmembrane region" description="Helical" evidence="2">
    <location>
        <begin position="362"/>
        <end position="392"/>
    </location>
</feature>
<keyword evidence="2" id="KW-0812">Transmembrane</keyword>
<dbReference type="EMBL" id="CP076022">
    <property type="protein sequence ID" value="QWC08813.1"/>
    <property type="molecule type" value="Genomic_DNA"/>
</dbReference>
<evidence type="ECO:0000256" key="2">
    <source>
        <dbReference type="SAM" id="Phobius"/>
    </source>
</evidence>
<accession>A0A975M2L6</accession>
<evidence type="ECO:0000313" key="3">
    <source>
        <dbReference type="EMBL" id="QWC08813.1"/>
    </source>
</evidence>
<gene>
    <name evidence="3" type="ORF">KKR91_09665</name>
</gene>
<evidence type="ECO:0000256" key="1">
    <source>
        <dbReference type="SAM" id="MobiDB-lite"/>
    </source>
</evidence>
<evidence type="ECO:0000313" key="4">
    <source>
        <dbReference type="Proteomes" id="UP000676885"/>
    </source>
</evidence>
<name>A0A975M2L6_9MICC</name>
<dbReference type="InterPro" id="IPR025498">
    <property type="entry name" value="DUF4389"/>
</dbReference>
<reference evidence="3 4" key="1">
    <citation type="submission" date="2021-05" db="EMBL/GenBank/DDBJ databases">
        <title>Novel species in genus Arthrobacter.</title>
        <authorList>
            <person name="Zhang G."/>
        </authorList>
    </citation>
    <scope>NUCLEOTIDE SEQUENCE [LARGE SCALE GENOMIC DNA]</scope>
    <source>
        <strain evidence="4">zg-ZUI227</strain>
    </source>
</reference>
<protein>
    <submittedName>
        <fullName evidence="3">DUF4389 domain-containing protein</fullName>
    </submittedName>
</protein>